<keyword evidence="6 9" id="KW-0067">ATP-binding</keyword>
<keyword evidence="7" id="KW-0587">Phenylpropanoid metabolism</keyword>
<dbReference type="EC" id="6.2.1.3" evidence="8 9"/>
<dbReference type="InterPro" id="IPR042099">
    <property type="entry name" value="ANL_N_sf"/>
</dbReference>
<evidence type="ECO:0000256" key="9">
    <source>
        <dbReference type="RuleBase" id="RU369030"/>
    </source>
</evidence>
<keyword evidence="9" id="KW-0443">Lipid metabolism</keyword>
<dbReference type="Pfam" id="PF00501">
    <property type="entry name" value="AMP-binding"/>
    <property type="match status" value="1"/>
</dbReference>
<dbReference type="PANTHER" id="PTHR43272:SF33">
    <property type="entry name" value="AMP-BINDING DOMAIN-CONTAINING PROTEIN-RELATED"/>
    <property type="match status" value="1"/>
</dbReference>
<dbReference type="Gene3D" id="3.40.50.12780">
    <property type="entry name" value="N-terminal domain of ligase-like"/>
    <property type="match status" value="1"/>
</dbReference>
<comment type="pathway">
    <text evidence="1">Phytoalexin biosynthesis; 3,4',5-trihydroxystilbene biosynthesis; 3,4',5-trihydroxystilbene from trans-4-coumarate: step 1/2.</text>
</comment>
<dbReference type="RefSeq" id="XP_071937928.1">
    <property type="nucleotide sequence ID" value="XM_072081827.1"/>
</dbReference>
<keyword evidence="4 9" id="KW-0547">Nucleotide-binding</keyword>
<dbReference type="PANTHER" id="PTHR43272">
    <property type="entry name" value="LONG-CHAIN-FATTY-ACID--COA LIGASE"/>
    <property type="match status" value="1"/>
</dbReference>
<dbReference type="InterPro" id="IPR020845">
    <property type="entry name" value="AMP-binding_CS"/>
</dbReference>
<dbReference type="CDD" id="cd05927">
    <property type="entry name" value="LC-FACS_euk"/>
    <property type="match status" value="1"/>
</dbReference>
<keyword evidence="5 9" id="KW-0276">Fatty acid metabolism</keyword>
<keyword evidence="3 9" id="KW-0436">Ligase</keyword>
<evidence type="ECO:0000256" key="3">
    <source>
        <dbReference type="ARBA" id="ARBA00022598"/>
    </source>
</evidence>
<feature type="region of interest" description="Disordered" evidence="10">
    <location>
        <begin position="13"/>
        <end position="37"/>
    </location>
</feature>
<reference evidence="13" key="1">
    <citation type="submission" date="2025-08" db="UniProtKB">
        <authorList>
            <consortium name="RefSeq"/>
        </authorList>
    </citation>
    <scope>IDENTIFICATION</scope>
    <source>
        <tissue evidence="13">Leaves</tissue>
    </source>
</reference>
<evidence type="ECO:0000256" key="1">
    <source>
        <dbReference type="ARBA" id="ARBA00004930"/>
    </source>
</evidence>
<evidence type="ECO:0000256" key="10">
    <source>
        <dbReference type="SAM" id="MobiDB-lite"/>
    </source>
</evidence>
<keyword evidence="12" id="KW-1185">Reference proteome</keyword>
<evidence type="ECO:0000256" key="8">
    <source>
        <dbReference type="ARBA" id="ARBA00026121"/>
    </source>
</evidence>
<feature type="domain" description="AMP-dependent synthetase/ligase" evidence="11">
    <location>
        <begin position="110"/>
        <end position="515"/>
    </location>
</feature>
<evidence type="ECO:0000313" key="12">
    <source>
        <dbReference type="Proteomes" id="UP001652660"/>
    </source>
</evidence>
<dbReference type="InterPro" id="IPR045311">
    <property type="entry name" value="LC-FACS_euk"/>
</dbReference>
<organism evidence="12 13">
    <name type="scientific">Coffea arabica</name>
    <name type="common">Arabian coffee</name>
    <dbReference type="NCBI Taxonomy" id="13443"/>
    <lineage>
        <taxon>Eukaryota</taxon>
        <taxon>Viridiplantae</taxon>
        <taxon>Streptophyta</taxon>
        <taxon>Embryophyta</taxon>
        <taxon>Tracheophyta</taxon>
        <taxon>Spermatophyta</taxon>
        <taxon>Magnoliopsida</taxon>
        <taxon>eudicotyledons</taxon>
        <taxon>Gunneridae</taxon>
        <taxon>Pentapetalae</taxon>
        <taxon>asterids</taxon>
        <taxon>lamiids</taxon>
        <taxon>Gentianales</taxon>
        <taxon>Rubiaceae</taxon>
        <taxon>Ixoroideae</taxon>
        <taxon>Gardenieae complex</taxon>
        <taxon>Bertiereae - Coffeeae clade</taxon>
        <taxon>Coffeeae</taxon>
        <taxon>Coffea</taxon>
    </lineage>
</organism>
<comment type="function">
    <text evidence="9">Catalyzes the conversion of long-chain fatty acids to their active form acyl-CoAs for both synthesis of cellular lipids, and degradation via beta-oxidation.</text>
</comment>
<protein>
    <recommendedName>
        <fullName evidence="8 9">Long-chain-fatty-acid--CoA ligase</fullName>
        <ecNumber evidence="8 9">6.2.1.3</ecNumber>
    </recommendedName>
</protein>
<evidence type="ECO:0000313" key="13">
    <source>
        <dbReference type="RefSeq" id="XP_071937928.1"/>
    </source>
</evidence>
<dbReference type="GeneID" id="113734109"/>
<dbReference type="PROSITE" id="PS00455">
    <property type="entry name" value="AMP_BINDING"/>
    <property type="match status" value="1"/>
</dbReference>
<evidence type="ECO:0000256" key="7">
    <source>
        <dbReference type="ARBA" id="ARBA00023051"/>
    </source>
</evidence>
<evidence type="ECO:0000256" key="5">
    <source>
        <dbReference type="ARBA" id="ARBA00022832"/>
    </source>
</evidence>
<sequence length="704" mass="77374">MEAAAERRIKALQSHLNPSNCDEPSVLHPNPTSGEFVSGTSDQGYSVVLPENLQTGKWNVYRSARSPLKLISRFADKPEIATLHDNLVQSAKSFSDHKYLGTRVRDDGTVGEYRWITYGEASTARSAIGSGLVSCGLQKGSCVGLYFINRPEWLIVDHACSAYSFISVPLYDTLGPAAVKYIVNHASIQTIFCMLQTLDTHCWMQLLRFLSEIPSVRLIVVVGGVDNRIPTLPSTTAVEVVSYSKLLSQGLSNLHPFCPPNPDDIATIMYTSGTTGTPKGVVLTHANLIANVAGATYGAVLYPSDVYISYLPLAHIYERANQILAVYYGGASGFYQGDLLKLLEDMAVLKPTIFCSVPRLYNKIYAGIMNAVKSSGVLRQRLFYAAYNAKKQAKFSGKKSSPMWDRLVFNRIKAMLGGRVRSMVSGASPLSPDVMDFLRVCFGCQVVEGYGMTETSCVITIMDEQDILSGHVGAPNAACEIKLVDVPEMNYTTEDQPYPRGEICVRGPIVFQGYYKDEAQTRETIDEDGWLHTGDIGLWVPGGRLRIIDRKKNIFKLAQGEYIAPEKIENVYATSKFVAQIFVYGDSLNSSLVAIVSVEQEMLKAWAAAQGIKCDHLQQLCTDQRARSAVLADMDAVGRAAQLRGFEFAKAVTLVLEPFTLENGLLTPTFKIKRPQAKAYFAKAIADMYAELSASDSSSQKMKL</sequence>
<dbReference type="Proteomes" id="UP001652660">
    <property type="component" value="Chromosome 3c"/>
</dbReference>
<proteinExistence type="inferred from homology"/>
<comment type="similarity">
    <text evidence="2 9">Belongs to the ATP-dependent AMP-binding enzyme family.</text>
</comment>
<dbReference type="InterPro" id="IPR000873">
    <property type="entry name" value="AMP-dep_synth/lig_dom"/>
</dbReference>
<comment type="catalytic activity">
    <reaction evidence="9">
        <text>a long-chain fatty acid + ATP + CoA = a long-chain fatty acyl-CoA + AMP + diphosphate</text>
        <dbReference type="Rhea" id="RHEA:15421"/>
        <dbReference type="ChEBI" id="CHEBI:30616"/>
        <dbReference type="ChEBI" id="CHEBI:33019"/>
        <dbReference type="ChEBI" id="CHEBI:57287"/>
        <dbReference type="ChEBI" id="CHEBI:57560"/>
        <dbReference type="ChEBI" id="CHEBI:83139"/>
        <dbReference type="ChEBI" id="CHEBI:456215"/>
        <dbReference type="EC" id="6.2.1.3"/>
    </reaction>
</comment>
<name>A0ABM4X1M2_COFAR</name>
<evidence type="ECO:0000256" key="2">
    <source>
        <dbReference type="ARBA" id="ARBA00006432"/>
    </source>
</evidence>
<dbReference type="SUPFAM" id="SSF56801">
    <property type="entry name" value="Acetyl-CoA synthetase-like"/>
    <property type="match status" value="1"/>
</dbReference>
<evidence type="ECO:0000259" key="11">
    <source>
        <dbReference type="Pfam" id="PF00501"/>
    </source>
</evidence>
<gene>
    <name evidence="13" type="primary">LOC113734109</name>
</gene>
<accession>A0ABM4X1M2</accession>
<evidence type="ECO:0000256" key="4">
    <source>
        <dbReference type="ARBA" id="ARBA00022741"/>
    </source>
</evidence>
<evidence type="ECO:0000256" key="6">
    <source>
        <dbReference type="ARBA" id="ARBA00022840"/>
    </source>
</evidence>